<feature type="domain" description="Helicase ATP-binding" evidence="2">
    <location>
        <begin position="217"/>
        <end position="373"/>
    </location>
</feature>
<evidence type="ECO:0000259" key="3">
    <source>
        <dbReference type="PROSITE" id="PS51194"/>
    </source>
</evidence>
<gene>
    <name evidence="4" type="ORF">SAMN05444354_13318</name>
</gene>
<dbReference type="GO" id="GO:0016787">
    <property type="term" value="F:hydrolase activity"/>
    <property type="evidence" value="ECO:0007669"/>
    <property type="project" value="InterPro"/>
</dbReference>
<dbReference type="Gene3D" id="3.40.50.300">
    <property type="entry name" value="P-loop containing nucleotide triphosphate hydrolases"/>
    <property type="match status" value="2"/>
</dbReference>
<dbReference type="InterPro" id="IPR014001">
    <property type="entry name" value="Helicase_ATP-bd"/>
</dbReference>
<feature type="domain" description="Helicase C-terminal" evidence="3">
    <location>
        <begin position="439"/>
        <end position="579"/>
    </location>
</feature>
<keyword evidence="5" id="KW-1185">Reference proteome</keyword>
<evidence type="ECO:0000313" key="4">
    <source>
        <dbReference type="EMBL" id="SEN18699.1"/>
    </source>
</evidence>
<dbReference type="Pfam" id="PF04851">
    <property type="entry name" value="ResIII"/>
    <property type="match status" value="1"/>
</dbReference>
<dbReference type="PANTHER" id="PTHR47396">
    <property type="entry name" value="TYPE I RESTRICTION ENZYME ECOKI R PROTEIN"/>
    <property type="match status" value="1"/>
</dbReference>
<dbReference type="Proteomes" id="UP000182719">
    <property type="component" value="Unassembled WGS sequence"/>
</dbReference>
<dbReference type="GO" id="GO:0003677">
    <property type="term" value="F:DNA binding"/>
    <property type="evidence" value="ECO:0007669"/>
    <property type="project" value="InterPro"/>
</dbReference>
<dbReference type="Pfam" id="PF00271">
    <property type="entry name" value="Helicase_C"/>
    <property type="match status" value="1"/>
</dbReference>
<dbReference type="AlphaFoldDB" id="A0A1H8EGS5"/>
<feature type="region of interest" description="Disordered" evidence="1">
    <location>
        <begin position="134"/>
        <end position="159"/>
    </location>
</feature>
<dbReference type="PROSITE" id="PS51194">
    <property type="entry name" value="HELICASE_CTER"/>
    <property type="match status" value="1"/>
</dbReference>
<dbReference type="SMART" id="SM00490">
    <property type="entry name" value="HELICc"/>
    <property type="match status" value="1"/>
</dbReference>
<keyword evidence="4" id="KW-0547">Nucleotide-binding</keyword>
<dbReference type="InterPro" id="IPR027417">
    <property type="entry name" value="P-loop_NTPase"/>
</dbReference>
<dbReference type="RefSeq" id="WP_143101691.1">
    <property type="nucleotide sequence ID" value="NZ_FOAP01000033.1"/>
</dbReference>
<dbReference type="SMART" id="SM00487">
    <property type="entry name" value="DEXDc"/>
    <property type="match status" value="1"/>
</dbReference>
<evidence type="ECO:0000256" key="1">
    <source>
        <dbReference type="SAM" id="MobiDB-lite"/>
    </source>
</evidence>
<dbReference type="PANTHER" id="PTHR47396:SF1">
    <property type="entry name" value="ATP-DEPENDENT HELICASE IRC3-RELATED"/>
    <property type="match status" value="1"/>
</dbReference>
<keyword evidence="4" id="KW-0347">Helicase</keyword>
<protein>
    <submittedName>
        <fullName evidence="4">Superfamily II DNA or RNA helicase</fullName>
    </submittedName>
</protein>
<dbReference type="InterPro" id="IPR050742">
    <property type="entry name" value="Helicase_Restrict-Modif_Enz"/>
</dbReference>
<dbReference type="PROSITE" id="PS51192">
    <property type="entry name" value="HELICASE_ATP_BIND_1"/>
    <property type="match status" value="1"/>
</dbReference>
<dbReference type="InterPro" id="IPR006935">
    <property type="entry name" value="Helicase/UvrB_N"/>
</dbReference>
<dbReference type="GO" id="GO:0005829">
    <property type="term" value="C:cytosol"/>
    <property type="evidence" value="ECO:0007669"/>
    <property type="project" value="TreeGrafter"/>
</dbReference>
<organism evidence="4 5">
    <name type="scientific">Stigmatella aurantiaca</name>
    <dbReference type="NCBI Taxonomy" id="41"/>
    <lineage>
        <taxon>Bacteria</taxon>
        <taxon>Pseudomonadati</taxon>
        <taxon>Myxococcota</taxon>
        <taxon>Myxococcia</taxon>
        <taxon>Myxococcales</taxon>
        <taxon>Cystobacterineae</taxon>
        <taxon>Archangiaceae</taxon>
        <taxon>Stigmatella</taxon>
    </lineage>
</organism>
<keyword evidence="4" id="KW-0378">Hydrolase</keyword>
<accession>A0A1H8EGS5</accession>
<dbReference type="GO" id="GO:0004386">
    <property type="term" value="F:helicase activity"/>
    <property type="evidence" value="ECO:0007669"/>
    <property type="project" value="UniProtKB-KW"/>
</dbReference>
<dbReference type="EMBL" id="FOAP01000033">
    <property type="protein sequence ID" value="SEN18699.1"/>
    <property type="molecule type" value="Genomic_DNA"/>
</dbReference>
<dbReference type="InterPro" id="IPR001650">
    <property type="entry name" value="Helicase_C-like"/>
</dbReference>
<dbReference type="GO" id="GO:0005524">
    <property type="term" value="F:ATP binding"/>
    <property type="evidence" value="ECO:0007669"/>
    <property type="project" value="InterPro"/>
</dbReference>
<reference evidence="5" key="1">
    <citation type="submission" date="2016-10" db="EMBL/GenBank/DDBJ databases">
        <authorList>
            <person name="Varghese N."/>
            <person name="Submissions S."/>
        </authorList>
    </citation>
    <scope>NUCLEOTIDE SEQUENCE [LARGE SCALE GENOMIC DNA]</scope>
    <source>
        <strain evidence="5">DSM 17044</strain>
    </source>
</reference>
<keyword evidence="4" id="KW-0067">ATP-binding</keyword>
<evidence type="ECO:0000313" key="5">
    <source>
        <dbReference type="Proteomes" id="UP000182719"/>
    </source>
</evidence>
<dbReference type="OrthoDB" id="9803459at2"/>
<proteinExistence type="predicted"/>
<evidence type="ECO:0000259" key="2">
    <source>
        <dbReference type="PROSITE" id="PS51192"/>
    </source>
</evidence>
<sequence length="894" mass="97671">MLTSKQLLQPLSKARIAQIAVRFDIDPGNLSKKELITRISLSLANRSDDEGIAFGRTGAAKLICAALTRAEALDLLRSTDFYGEEWIYSSSGAVHSLSADLARELLMEIAGAEEQSDLDVLCRSKKWRKYFEESEYEDPDENGAGQTSGGDDPQGGELEFEEDIGSEPEWLHALSFEAGPDRELPDGMTRTSGSLFEHQRRSVDALVEWWQSANDKGVLCLPTGAGKTRTAVHFALESVLAEGGRVLWLAHRHELVNQAVAAFLQNGHVAPTNFRIGRFEAGQRKFEEPAEVVVASIPTLTREGNVDKLIAIHESFALIIVDECHHAVARSWKQLLQDLGRVIDGEKLLGLSATPTRTAEGEVGQLWKLFGDIIHEEPLLPLMERGILAHPRVVTVPTNETFEASSEEQRLFAKFKDLPPSLVKRIAEDETRNALIVSKVVKDAAKWGQTLIFAATINHARELVERIRNAGLEAESLDCSAPREERLAVVERFKARSLPVLVNVGLFTEGTDLPGVQTVFLARPTMSRILFQQMVGRGLRGPALGGTADCNVVAFYDNVRGLVQDQLTSSFSSERSALAAITGEGTDELVESVDEKRGESGTVDERPTEQRMQELIAALRALASRGSDVDSSALRLVGWWQSGDASAPRALPVFEDNLENCGAFVARVLHESHANTLSEELEVDGISVPEAVVRAFVAAVREAPRTTQYFSVIGADKGDLRRLAGAVEPDGAAGKVESPLLARARWLNSPERASKVLLPLNGQSVDVSRRDYEAVGAIWRQMGMMLLGSSPDEQAIARFVAGVLAAKDRFPEMTDVPHSLAESLMRAAAANGGNIPQPVADDELAALPPLAEVRKELATLRGEHRAQALREYHQAFFKTQQPDYADFVTSLICG</sequence>
<dbReference type="SUPFAM" id="SSF52540">
    <property type="entry name" value="P-loop containing nucleoside triphosphate hydrolases"/>
    <property type="match status" value="1"/>
</dbReference>
<name>A0A1H8EGS5_STIAU</name>